<dbReference type="PANTHER" id="PTHR10774">
    <property type="entry name" value="EXTENDED SYNAPTOTAGMIN-RELATED"/>
    <property type="match status" value="1"/>
</dbReference>
<organism evidence="7 8">
    <name type="scientific">Zingiber officinale</name>
    <name type="common">Ginger</name>
    <name type="synonym">Amomum zingiber</name>
    <dbReference type="NCBI Taxonomy" id="94328"/>
    <lineage>
        <taxon>Eukaryota</taxon>
        <taxon>Viridiplantae</taxon>
        <taxon>Streptophyta</taxon>
        <taxon>Embryophyta</taxon>
        <taxon>Tracheophyta</taxon>
        <taxon>Spermatophyta</taxon>
        <taxon>Magnoliopsida</taxon>
        <taxon>Liliopsida</taxon>
        <taxon>Zingiberales</taxon>
        <taxon>Zingiberaceae</taxon>
        <taxon>Zingiber</taxon>
    </lineage>
</organism>
<dbReference type="GO" id="GO:0005783">
    <property type="term" value="C:endoplasmic reticulum"/>
    <property type="evidence" value="ECO:0007669"/>
    <property type="project" value="TreeGrafter"/>
</dbReference>
<dbReference type="Proteomes" id="UP000734854">
    <property type="component" value="Unassembled WGS sequence"/>
</dbReference>
<evidence type="ECO:0000256" key="1">
    <source>
        <dbReference type="ARBA" id="ARBA00004370"/>
    </source>
</evidence>
<evidence type="ECO:0000256" key="4">
    <source>
        <dbReference type="ARBA" id="ARBA00023121"/>
    </source>
</evidence>
<keyword evidence="5" id="KW-0472">Membrane</keyword>
<evidence type="ECO:0000256" key="2">
    <source>
        <dbReference type="ARBA" id="ARBA00022448"/>
    </source>
</evidence>
<dbReference type="InterPro" id="IPR045050">
    <property type="entry name" value="Synaptotagmin_plant"/>
</dbReference>
<dbReference type="AlphaFoldDB" id="A0A8J5GUF8"/>
<keyword evidence="3" id="KW-0445">Lipid transport</keyword>
<evidence type="ECO:0000313" key="8">
    <source>
        <dbReference type="Proteomes" id="UP000734854"/>
    </source>
</evidence>
<evidence type="ECO:0000259" key="6">
    <source>
        <dbReference type="PROSITE" id="PS51847"/>
    </source>
</evidence>
<reference evidence="7 8" key="1">
    <citation type="submission" date="2020-08" db="EMBL/GenBank/DDBJ databases">
        <title>Plant Genome Project.</title>
        <authorList>
            <person name="Zhang R.-G."/>
        </authorList>
    </citation>
    <scope>NUCLEOTIDE SEQUENCE [LARGE SCALE GENOMIC DNA]</scope>
    <source>
        <tissue evidence="7">Rhizome</tissue>
    </source>
</reference>
<dbReference type="GO" id="GO:0016020">
    <property type="term" value="C:membrane"/>
    <property type="evidence" value="ECO:0007669"/>
    <property type="project" value="UniProtKB-SubCell"/>
</dbReference>
<name>A0A8J5GUF8_ZINOF</name>
<comment type="caution">
    <text evidence="7">The sequence shown here is derived from an EMBL/GenBank/DDBJ whole genome shotgun (WGS) entry which is preliminary data.</text>
</comment>
<dbReference type="Pfam" id="PF25669">
    <property type="entry name" value="SMP_MUG190-like"/>
    <property type="match status" value="1"/>
</dbReference>
<evidence type="ECO:0000313" key="7">
    <source>
        <dbReference type="EMBL" id="KAG6506443.1"/>
    </source>
</evidence>
<dbReference type="InterPro" id="IPR031468">
    <property type="entry name" value="SMP_LBD"/>
</dbReference>
<evidence type="ECO:0000256" key="5">
    <source>
        <dbReference type="ARBA" id="ARBA00023136"/>
    </source>
</evidence>
<dbReference type="PANTHER" id="PTHR10774:SF188">
    <property type="entry name" value="SYNAPTOTAGMIN-2"/>
    <property type="match status" value="1"/>
</dbReference>
<feature type="domain" description="SMP-LTD" evidence="6">
    <location>
        <begin position="1"/>
        <end position="110"/>
    </location>
</feature>
<dbReference type="EMBL" id="JACMSC010000009">
    <property type="protein sequence ID" value="KAG6506443.1"/>
    <property type="molecule type" value="Genomic_DNA"/>
</dbReference>
<sequence>MIMEPLLKWAGNPNVTVVVKAFGLKATTQVLDLQVFAIPRITLKLLVPNFPCFAKILVSLMEKPHVDFGLKLLGADVMSIPGLYRFVQETIKKQVAAMYLWPKTLEVPIMDPTK</sequence>
<keyword evidence="4" id="KW-0446">Lipid-binding</keyword>
<dbReference type="PROSITE" id="PS51847">
    <property type="entry name" value="SMP"/>
    <property type="match status" value="1"/>
</dbReference>
<keyword evidence="8" id="KW-1185">Reference proteome</keyword>
<gene>
    <name evidence="7" type="ORF">ZIOFF_031766</name>
</gene>
<dbReference type="GO" id="GO:0008289">
    <property type="term" value="F:lipid binding"/>
    <property type="evidence" value="ECO:0007669"/>
    <property type="project" value="UniProtKB-KW"/>
</dbReference>
<evidence type="ECO:0000256" key="3">
    <source>
        <dbReference type="ARBA" id="ARBA00023055"/>
    </source>
</evidence>
<protein>
    <recommendedName>
        <fullName evidence="6">SMP-LTD domain-containing protein</fullName>
    </recommendedName>
</protein>
<comment type="subcellular location">
    <subcellularLocation>
        <location evidence="1">Membrane</location>
    </subcellularLocation>
</comment>
<keyword evidence="2" id="KW-0813">Transport</keyword>
<accession>A0A8J5GUF8</accession>
<dbReference type="GO" id="GO:0006869">
    <property type="term" value="P:lipid transport"/>
    <property type="evidence" value="ECO:0007669"/>
    <property type="project" value="UniProtKB-KW"/>
</dbReference>
<proteinExistence type="predicted"/>